<keyword evidence="4" id="KW-1185">Reference proteome</keyword>
<reference evidence="3 4" key="1">
    <citation type="submission" date="2019-12" db="EMBL/GenBank/DDBJ databases">
        <authorList>
            <person name="Feng G."/>
            <person name="Zhu H."/>
        </authorList>
    </citation>
    <scope>NUCLEOTIDE SEQUENCE [LARGE SCALE GENOMIC DNA]</scope>
    <source>
        <strain evidence="3 4">FGD1</strain>
    </source>
</reference>
<dbReference type="AlphaFoldDB" id="A0A7X4GKU8"/>
<gene>
    <name evidence="3" type="ORF">GR702_17565</name>
</gene>
<dbReference type="Proteomes" id="UP000465810">
    <property type="component" value="Unassembled WGS sequence"/>
</dbReference>
<dbReference type="GO" id="GO:0003677">
    <property type="term" value="F:DNA binding"/>
    <property type="evidence" value="ECO:0007669"/>
    <property type="project" value="InterPro"/>
</dbReference>
<sequence>MGDDRLRGLVKTIQSYNQEIGDAMEGRRGVYDQAAAMGYDRKTIRNLVRRLGMNPADRDAADDLLAQYEADMGVTGQAIAHADAGPPAKREKFVAPPNSSSEDQLRAIISKVLELRAERVEMRSTIALELKKARAGGFDPRKITEACIWLEKCDKHGRDMMLASEELFQIYRDIGDGPRPASQLEGDSKLVAMFAGPAQPEKKAPTIKQRQASDAVAYAQISRRNRGLK</sequence>
<evidence type="ECO:0000313" key="3">
    <source>
        <dbReference type="EMBL" id="MYL99572.1"/>
    </source>
</evidence>
<dbReference type="RefSeq" id="WP_160987016.1">
    <property type="nucleotide sequence ID" value="NZ_WVTD01000017.1"/>
</dbReference>
<name>A0A7X4GKU8_9SPHN</name>
<evidence type="ECO:0000313" key="4">
    <source>
        <dbReference type="Proteomes" id="UP000465810"/>
    </source>
</evidence>
<protein>
    <submittedName>
        <fullName evidence="3">DUF2312 domain-containing protein</fullName>
    </submittedName>
</protein>
<evidence type="ECO:0000256" key="1">
    <source>
        <dbReference type="SAM" id="MobiDB-lite"/>
    </source>
</evidence>
<dbReference type="EMBL" id="WVTD01000017">
    <property type="protein sequence ID" value="MYL99572.1"/>
    <property type="molecule type" value="Genomic_DNA"/>
</dbReference>
<feature type="region of interest" description="Disordered" evidence="1">
    <location>
        <begin position="196"/>
        <end position="229"/>
    </location>
</feature>
<dbReference type="InterPro" id="IPR046367">
    <property type="entry name" value="GapR-like_DNA-bd"/>
</dbReference>
<proteinExistence type="predicted"/>
<comment type="caution">
    <text evidence="3">The sequence shown here is derived from an EMBL/GenBank/DDBJ whole genome shotgun (WGS) entry which is preliminary data.</text>
</comment>
<feature type="domain" description="GapR-like DNA-binding" evidence="2">
    <location>
        <begin position="3"/>
        <end position="73"/>
    </location>
</feature>
<evidence type="ECO:0000259" key="2">
    <source>
        <dbReference type="Pfam" id="PF10073"/>
    </source>
</evidence>
<dbReference type="Pfam" id="PF10073">
    <property type="entry name" value="GapR_DNA-bd"/>
    <property type="match status" value="1"/>
</dbReference>
<organism evidence="3 4">
    <name type="scientific">Novosphingobium silvae</name>
    <dbReference type="NCBI Taxonomy" id="2692619"/>
    <lineage>
        <taxon>Bacteria</taxon>
        <taxon>Pseudomonadati</taxon>
        <taxon>Pseudomonadota</taxon>
        <taxon>Alphaproteobacteria</taxon>
        <taxon>Sphingomonadales</taxon>
        <taxon>Sphingomonadaceae</taxon>
        <taxon>Novosphingobium</taxon>
    </lineage>
</organism>
<accession>A0A7X4GKU8</accession>